<dbReference type="FunFam" id="3.40.50.2000:FF:000153">
    <property type="entry name" value="Alpha-1,4 glucan phosphorylase"/>
    <property type="match status" value="1"/>
</dbReference>
<keyword evidence="5" id="KW-0963">Cytoplasm</keyword>
<evidence type="ECO:0000256" key="13">
    <source>
        <dbReference type="RuleBase" id="RU000587"/>
    </source>
</evidence>
<dbReference type="Gene3D" id="3.40.50.2000">
    <property type="entry name" value="Glycogen Phosphorylase B"/>
    <property type="match status" value="2"/>
</dbReference>
<feature type="modified residue" description="N6-(pyridoxal phosphate)lysine" evidence="12">
    <location>
        <position position="665"/>
    </location>
</feature>
<comment type="function">
    <text evidence="13">Allosteric enzyme that catalyzes the rate-limiting step in glycogen catabolism, the phosphorolytic cleavage of glycogen to produce glucose-1-phosphate, and plays a central role in maintaining cellular and organismal glucose homeostasis.</text>
</comment>
<evidence type="ECO:0000256" key="8">
    <source>
        <dbReference type="ARBA" id="ARBA00022679"/>
    </source>
</evidence>
<dbReference type="Pfam" id="PF00343">
    <property type="entry name" value="Phosphorylase"/>
    <property type="match status" value="1"/>
</dbReference>
<dbReference type="RefSeq" id="WP_249285259.1">
    <property type="nucleotide sequence ID" value="NZ_JACRSO010000003.1"/>
</dbReference>
<dbReference type="GO" id="GO:0008184">
    <property type="term" value="F:glycogen phosphorylase activity"/>
    <property type="evidence" value="ECO:0007669"/>
    <property type="project" value="InterPro"/>
</dbReference>
<dbReference type="Proteomes" id="UP000654279">
    <property type="component" value="Unassembled WGS sequence"/>
</dbReference>
<evidence type="ECO:0000256" key="6">
    <source>
        <dbReference type="ARBA" id="ARBA00022533"/>
    </source>
</evidence>
<dbReference type="CDD" id="cd04300">
    <property type="entry name" value="GT35_Glycogen_Phosphorylase"/>
    <property type="match status" value="1"/>
</dbReference>
<dbReference type="InterPro" id="IPR000811">
    <property type="entry name" value="Glyco_trans_35"/>
</dbReference>
<dbReference type="PROSITE" id="PS00102">
    <property type="entry name" value="PHOSPHORYLASE"/>
    <property type="match status" value="1"/>
</dbReference>
<dbReference type="AlphaFoldDB" id="A0A926D0Y2"/>
<dbReference type="PIRSF" id="PIRSF000460">
    <property type="entry name" value="Pprylas_GlgP"/>
    <property type="match status" value="1"/>
</dbReference>
<dbReference type="SUPFAM" id="SSF53756">
    <property type="entry name" value="UDP-Glycosyltransferase/glycogen phosphorylase"/>
    <property type="match status" value="1"/>
</dbReference>
<dbReference type="FunFam" id="3.40.50.2000:FF:000003">
    <property type="entry name" value="Alpha-1,4 glucan phosphorylase"/>
    <property type="match status" value="1"/>
</dbReference>
<reference evidence="14" key="1">
    <citation type="submission" date="2020-08" db="EMBL/GenBank/DDBJ databases">
        <title>Genome public.</title>
        <authorList>
            <person name="Liu C."/>
            <person name="Sun Q."/>
        </authorList>
    </citation>
    <scope>NUCLEOTIDE SEQUENCE</scope>
    <source>
        <strain evidence="14">NSJ-44</strain>
    </source>
</reference>
<protein>
    <recommendedName>
        <fullName evidence="13">Alpha-1,4 glucan phosphorylase</fullName>
        <ecNumber evidence="13">2.4.1.1</ecNumber>
    </recommendedName>
</protein>
<evidence type="ECO:0000256" key="2">
    <source>
        <dbReference type="ARBA" id="ARBA00001933"/>
    </source>
</evidence>
<proteinExistence type="inferred from homology"/>
<dbReference type="GO" id="GO:0030170">
    <property type="term" value="F:pyridoxal phosphate binding"/>
    <property type="evidence" value="ECO:0007669"/>
    <property type="project" value="InterPro"/>
</dbReference>
<dbReference type="PANTHER" id="PTHR11468">
    <property type="entry name" value="GLYCOGEN PHOSPHORYLASE"/>
    <property type="match status" value="1"/>
</dbReference>
<dbReference type="EC" id="2.4.1.1" evidence="13"/>
<comment type="caution">
    <text evidence="14">The sequence shown here is derived from an EMBL/GenBank/DDBJ whole genome shotgun (WGS) entry which is preliminary data.</text>
</comment>
<evidence type="ECO:0000256" key="12">
    <source>
        <dbReference type="PIRSR" id="PIRSR000460-1"/>
    </source>
</evidence>
<evidence type="ECO:0000256" key="10">
    <source>
        <dbReference type="ARBA" id="ARBA00023277"/>
    </source>
</evidence>
<dbReference type="NCBIfam" id="TIGR02093">
    <property type="entry name" value="P_ylase"/>
    <property type="match status" value="1"/>
</dbReference>
<name>A0A926D0Y2_9FIRM</name>
<dbReference type="GO" id="GO:0005980">
    <property type="term" value="P:glycogen catabolic process"/>
    <property type="evidence" value="ECO:0007669"/>
    <property type="project" value="UniProtKB-ARBA"/>
</dbReference>
<dbReference type="PANTHER" id="PTHR11468:SF3">
    <property type="entry name" value="GLYCOGEN PHOSPHORYLASE, LIVER FORM"/>
    <property type="match status" value="1"/>
</dbReference>
<keyword evidence="9 12" id="KW-0663">Pyridoxal phosphate</keyword>
<comment type="catalytic activity">
    <reaction evidence="1 13">
        <text>[(1-&gt;4)-alpha-D-glucosyl](n) + phosphate = [(1-&gt;4)-alpha-D-glucosyl](n-1) + alpha-D-glucose 1-phosphate</text>
        <dbReference type="Rhea" id="RHEA:41732"/>
        <dbReference type="Rhea" id="RHEA-COMP:9584"/>
        <dbReference type="Rhea" id="RHEA-COMP:9586"/>
        <dbReference type="ChEBI" id="CHEBI:15444"/>
        <dbReference type="ChEBI" id="CHEBI:43474"/>
        <dbReference type="ChEBI" id="CHEBI:58601"/>
        <dbReference type="EC" id="2.4.1.1"/>
    </reaction>
</comment>
<keyword evidence="8 13" id="KW-0808">Transferase</keyword>
<comment type="subcellular location">
    <subcellularLocation>
        <location evidence="3">Cytoplasm</location>
    </subcellularLocation>
</comment>
<dbReference type="InterPro" id="IPR035090">
    <property type="entry name" value="Pyridoxal_P_attach_site"/>
</dbReference>
<evidence type="ECO:0000256" key="9">
    <source>
        <dbReference type="ARBA" id="ARBA00022898"/>
    </source>
</evidence>
<evidence type="ECO:0000256" key="11">
    <source>
        <dbReference type="ARBA" id="ARBA00025174"/>
    </source>
</evidence>
<comment type="cofactor">
    <cofactor evidence="2 13">
        <name>pyridoxal 5'-phosphate</name>
        <dbReference type="ChEBI" id="CHEBI:597326"/>
    </cofactor>
</comment>
<comment type="function">
    <text evidence="11">Phosphorylase is an important allosteric enzyme in carbohydrate metabolism. Enzymes from different sources differ in their regulatory mechanisms and in their natural substrates. However, all known phosphorylases share catalytic and structural properties.</text>
</comment>
<keyword evidence="7 13" id="KW-0328">Glycosyltransferase</keyword>
<dbReference type="InterPro" id="IPR011833">
    <property type="entry name" value="Glycg_phsphrylas"/>
</dbReference>
<evidence type="ECO:0000256" key="4">
    <source>
        <dbReference type="ARBA" id="ARBA00006047"/>
    </source>
</evidence>
<evidence type="ECO:0000313" key="14">
    <source>
        <dbReference type="EMBL" id="MBC8529411.1"/>
    </source>
</evidence>
<keyword evidence="10 13" id="KW-0119">Carbohydrate metabolism</keyword>
<evidence type="ECO:0000256" key="5">
    <source>
        <dbReference type="ARBA" id="ARBA00022490"/>
    </source>
</evidence>
<organism evidence="14 15">
    <name type="scientific">Luoshenia tenuis</name>
    <dbReference type="NCBI Taxonomy" id="2763654"/>
    <lineage>
        <taxon>Bacteria</taxon>
        <taxon>Bacillati</taxon>
        <taxon>Bacillota</taxon>
        <taxon>Clostridia</taxon>
        <taxon>Christensenellales</taxon>
        <taxon>Christensenellaceae</taxon>
        <taxon>Luoshenia</taxon>
    </lineage>
</organism>
<evidence type="ECO:0000256" key="1">
    <source>
        <dbReference type="ARBA" id="ARBA00001275"/>
    </source>
</evidence>
<evidence type="ECO:0000313" key="15">
    <source>
        <dbReference type="Proteomes" id="UP000654279"/>
    </source>
</evidence>
<comment type="similarity">
    <text evidence="4 13">Belongs to the glycogen phosphorylase family.</text>
</comment>
<keyword evidence="15" id="KW-1185">Reference proteome</keyword>
<keyword evidence="6" id="KW-0021">Allosteric enzyme</keyword>
<gene>
    <name evidence="14" type="ORF">H8699_08230</name>
</gene>
<evidence type="ECO:0000256" key="3">
    <source>
        <dbReference type="ARBA" id="ARBA00004496"/>
    </source>
</evidence>
<evidence type="ECO:0000256" key="7">
    <source>
        <dbReference type="ARBA" id="ARBA00022676"/>
    </source>
</evidence>
<dbReference type="GO" id="GO:0005737">
    <property type="term" value="C:cytoplasm"/>
    <property type="evidence" value="ECO:0007669"/>
    <property type="project" value="UniProtKB-SubCell"/>
</dbReference>
<accession>A0A926D0Y2</accession>
<dbReference type="EMBL" id="JACRSO010000003">
    <property type="protein sequence ID" value="MBC8529411.1"/>
    <property type="molecule type" value="Genomic_DNA"/>
</dbReference>
<sequence length="827" mass="94687">MDIKRNQPDLQARKEQIISEVIGKLRRHFGRTLEEATPSQLYKAVAMTVRDAIMEKWTATRKARVQQQKKRLYYLSVEFLIGRSLVNNIINLCQDEAYRQALEELGVDLAEIEQSEPEPSLGNGGLGRLAACFMDSLATLGLPAMGCGIRYEYGLFRQKIVDGSQVEMPDNWLDDGNVWEVPNLDDQMEVHFGGQIEEDWSSGQLHIRHTGYHTVIAVPYDIPISGYDSDVALSLRLWSARAPQQLDMSLFSRGEYARAAEEAELAQTISKVLYPEDNHQEGKMLRLQQHYFFTSATIQYIVKDFKKRYPHMPLTRLHEKVAIHINDTHPALAIPELMRILLDQEGLSWEDAWQVTRNCFAYTNHTVMSEALERWPLQMFRELLPRIHMITNAINEQYCHDLWEIYPNDFGKISYMSIIAYDQVRMANLALAMSHKVNGVSQLHADILRKDLFADWARTEPDKIIGITNGVTIRRWCVKANPGLTDLITEAIGPDWIKDADQLQKLIPFAADAAFCERFRRVKAENKARLSNYIASKMDIKVDPGSLFDCQAKRLHEYKRQLLNALHILYLYRRLKEDPAANIEKRTFFFAAKASPGYYRAKEIIRLIHAVKVLVESDPVVREKLQVVFLPNYCVSLAEVLIPAAELSEQISTAGKEASGTSNMKFMLNGALTIGTLDGANVEMAQLMGGENIFIFGRKAQEVENMLRNKLYHAGELYETNRALKNVLDMLVDGSLPADHPRQFSDLYQSLLFGDGGNIADPYLVLDDFAPYAEAQEEVQRVYRDTQEWTRRAVLNTAHAGFFSSDRTIQEYNERIWHLEPIQMERE</sequence>